<evidence type="ECO:0000313" key="4">
    <source>
        <dbReference type="EMBL" id="ALH23480.1"/>
    </source>
</evidence>
<evidence type="ECO:0000259" key="2">
    <source>
        <dbReference type="Pfam" id="PF10979"/>
    </source>
</evidence>
<sequence length="229" mass="25604">MTVEENRREKLISRLKKCLALSASPEPHEAAAALRQAQKLMRELDLTEADLLGLELADALVKTREGFGACRTMNFLTSIVMEAFGVQCIYERNPGTANRLNVRYVGPRDRVLLAEYSHRVVWRAMQGAWDNFLTQRPWLKGDGGKRQAFHLGWLVGVREKVEAIVPPEEETAAVNRWIVQRYGELVPGKAVKQKPVNAAAFNAGVEAAEDFSLHTPVEEQRLAITNQGA</sequence>
<reference evidence="4 5" key="1">
    <citation type="journal article" date="2012" name="Appl. Environ. Microbiol.">
        <title>High Diversity and Novel Species of Pseudomonas aeruginosa Bacteriophages.</title>
        <authorList>
            <person name="Sepulveda-Robles O."/>
            <person name="Kameyama L."/>
            <person name="Guarneros G."/>
        </authorList>
    </citation>
    <scope>NUCLEOTIDE SEQUENCE [LARGE SCALE GENOMIC DNA]</scope>
</reference>
<dbReference type="EMBL" id="JQ067093">
    <property type="protein sequence ID" value="ALH23480.1"/>
    <property type="molecule type" value="Genomic_DNA"/>
</dbReference>
<dbReference type="KEGG" id="vg:26626407"/>
<dbReference type="Proteomes" id="UP000203864">
    <property type="component" value="Segment"/>
</dbReference>
<accession>A0A0S0MUZ8</accession>
<dbReference type="InterPro" id="IPR024498">
    <property type="entry name" value="DUF2786"/>
</dbReference>
<dbReference type="GeneID" id="26626407"/>
<gene>
    <name evidence="4" type="ORF">PaMx74_65</name>
</gene>
<feature type="domain" description="DUF7168" evidence="3">
    <location>
        <begin position="73"/>
        <end position="190"/>
    </location>
</feature>
<proteinExistence type="predicted"/>
<feature type="domain" description="DUF2786" evidence="2">
    <location>
        <begin position="10"/>
        <end position="44"/>
    </location>
</feature>
<keyword evidence="5" id="KW-1185">Reference proteome</keyword>
<keyword evidence="1" id="KW-0175">Coiled coil</keyword>
<organism evidence="4 5">
    <name type="scientific">Pseudomonas phage PaMx74</name>
    <dbReference type="NCBI Taxonomy" id="1175663"/>
    <lineage>
        <taxon>Viruses</taxon>
        <taxon>Duplodnaviria</taxon>
        <taxon>Heunggongvirae</taxon>
        <taxon>Uroviricota</taxon>
        <taxon>Caudoviricetes</taxon>
        <taxon>Mesyanzhinovviridae</taxon>
        <taxon>Bradleyvirinae</taxon>
        <taxon>Cinvestavvirus</taxon>
        <taxon>Cinvestavvirus PaMx74</taxon>
        <taxon>Pamexvirus PaMx74</taxon>
    </lineage>
</organism>
<feature type="coiled-coil region" evidence="1">
    <location>
        <begin position="30"/>
        <end position="57"/>
    </location>
</feature>
<name>A0A0S0MUZ8_9CAUD</name>
<evidence type="ECO:0000256" key="1">
    <source>
        <dbReference type="SAM" id="Coils"/>
    </source>
</evidence>
<evidence type="ECO:0000313" key="5">
    <source>
        <dbReference type="Proteomes" id="UP000203864"/>
    </source>
</evidence>
<evidence type="ECO:0000259" key="3">
    <source>
        <dbReference type="Pfam" id="PF23771"/>
    </source>
</evidence>
<dbReference type="Pfam" id="PF10979">
    <property type="entry name" value="DUF2786"/>
    <property type="match status" value="1"/>
</dbReference>
<dbReference type="InterPro" id="IPR055592">
    <property type="entry name" value="DUF7168"/>
</dbReference>
<dbReference type="RefSeq" id="YP_009199504.1">
    <property type="nucleotide sequence ID" value="NC_028809.1"/>
</dbReference>
<protein>
    <submittedName>
        <fullName evidence="4">Uncharacterized protein</fullName>
    </submittedName>
</protein>
<dbReference type="Pfam" id="PF23771">
    <property type="entry name" value="DUF7168"/>
    <property type="match status" value="1"/>
</dbReference>